<evidence type="ECO:0000313" key="3">
    <source>
        <dbReference type="Proteomes" id="UP000552241"/>
    </source>
</evidence>
<dbReference type="AlphaFoldDB" id="A0A838ZMT9"/>
<accession>A0A838ZMT9</accession>
<proteinExistence type="predicted"/>
<sequence>MSNEIEIHAIRSRPRFKVRAEMTAEEFSQKLNIHLKNRFKVLGGYCNEEVGTIYVLKNRDEYWAPQLQLRMEIEPETSGNLTIRGVFGPRSSVWTLFAFSYGLGAAVLLTTGLYGWIELALGIGEFWVWTNLIGLLLIIGPYVSAQIGQRIAKNHMEILRSFIERVLLEEKIISV</sequence>
<gene>
    <name evidence="2" type="ORF">HU137_01380</name>
</gene>
<evidence type="ECO:0000313" key="2">
    <source>
        <dbReference type="EMBL" id="MBA5628417.1"/>
    </source>
</evidence>
<organism evidence="2 3">
    <name type="scientific">Moheibacter lacus</name>
    <dbReference type="NCBI Taxonomy" id="2745851"/>
    <lineage>
        <taxon>Bacteria</taxon>
        <taxon>Pseudomonadati</taxon>
        <taxon>Bacteroidota</taxon>
        <taxon>Flavobacteriia</taxon>
        <taxon>Flavobacteriales</taxon>
        <taxon>Weeksellaceae</taxon>
        <taxon>Moheibacter</taxon>
    </lineage>
</organism>
<protein>
    <submittedName>
        <fullName evidence="2">Uncharacterized protein</fullName>
    </submittedName>
</protein>
<comment type="caution">
    <text evidence="2">The sequence shown here is derived from an EMBL/GenBank/DDBJ whole genome shotgun (WGS) entry which is preliminary data.</text>
</comment>
<reference evidence="2 3" key="1">
    <citation type="submission" date="2020-07" db="EMBL/GenBank/DDBJ databases">
        <title>Moheibacter lacus sp. nov., a member of the family Flavobacteriaceae isolated from freshwater lake sediment.</title>
        <authorList>
            <person name="Liu Y."/>
        </authorList>
    </citation>
    <scope>NUCLEOTIDE SEQUENCE [LARGE SCALE GENOMIC DNA]</scope>
    <source>
        <strain evidence="2 3">BDHS18</strain>
    </source>
</reference>
<dbReference type="RefSeq" id="WP_182042017.1">
    <property type="nucleotide sequence ID" value="NZ_JACDZE010000001.1"/>
</dbReference>
<dbReference type="Proteomes" id="UP000552241">
    <property type="component" value="Unassembled WGS sequence"/>
</dbReference>
<feature type="transmembrane region" description="Helical" evidence="1">
    <location>
        <begin position="93"/>
        <end position="114"/>
    </location>
</feature>
<name>A0A838ZMT9_9FLAO</name>
<keyword evidence="1" id="KW-0812">Transmembrane</keyword>
<keyword evidence="1" id="KW-0472">Membrane</keyword>
<keyword evidence="1" id="KW-1133">Transmembrane helix</keyword>
<evidence type="ECO:0000256" key="1">
    <source>
        <dbReference type="SAM" id="Phobius"/>
    </source>
</evidence>
<dbReference type="EMBL" id="JACDZE010000001">
    <property type="protein sequence ID" value="MBA5628417.1"/>
    <property type="molecule type" value="Genomic_DNA"/>
</dbReference>
<keyword evidence="3" id="KW-1185">Reference proteome</keyword>
<feature type="transmembrane region" description="Helical" evidence="1">
    <location>
        <begin position="126"/>
        <end position="145"/>
    </location>
</feature>